<dbReference type="EMBL" id="OUUZ01000019">
    <property type="protein sequence ID" value="SPQ27430.1"/>
    <property type="molecule type" value="Genomic_DNA"/>
</dbReference>
<dbReference type="Proteomes" id="UP000289323">
    <property type="component" value="Unassembled WGS sequence"/>
</dbReference>
<protein>
    <submittedName>
        <fullName evidence="1">D5e376a4-e765-4f7f-a194-d0d8fc78b69d</fullName>
    </submittedName>
</protein>
<sequence>MKRPDVDL</sequence>
<reference evidence="1 2" key="1">
    <citation type="submission" date="2018-04" db="EMBL/GenBank/DDBJ databases">
        <authorList>
            <person name="Huttner S."/>
            <person name="Dainat J."/>
        </authorList>
    </citation>
    <scope>NUCLEOTIDE SEQUENCE [LARGE SCALE GENOMIC DNA]</scope>
</reference>
<proteinExistence type="predicted"/>
<gene>
    <name evidence="1" type="ORF">TT172_LOCUS9849</name>
</gene>
<evidence type="ECO:0000313" key="2">
    <source>
        <dbReference type="Proteomes" id="UP000289323"/>
    </source>
</evidence>
<evidence type="ECO:0000313" key="1">
    <source>
        <dbReference type="EMBL" id="SPQ27430.1"/>
    </source>
</evidence>
<accession>A0A3S4DAR5</accession>
<name>A0A3S4DAR5_9PEZI</name>
<organism evidence="1 2">
    <name type="scientific">Thermothielavioides terrestris</name>
    <dbReference type="NCBI Taxonomy" id="2587410"/>
    <lineage>
        <taxon>Eukaryota</taxon>
        <taxon>Fungi</taxon>
        <taxon>Dikarya</taxon>
        <taxon>Ascomycota</taxon>
        <taxon>Pezizomycotina</taxon>
        <taxon>Sordariomycetes</taxon>
        <taxon>Sordariomycetidae</taxon>
        <taxon>Sordariales</taxon>
        <taxon>Chaetomiaceae</taxon>
        <taxon>Thermothielavioides</taxon>
    </lineage>
</organism>